<evidence type="ECO:0000313" key="3">
    <source>
        <dbReference type="Proteomes" id="UP000287166"/>
    </source>
</evidence>
<dbReference type="AlphaFoldDB" id="A0A401GWV0"/>
<gene>
    <name evidence="2" type="ORF">SCP_0905860</name>
</gene>
<dbReference type="RefSeq" id="XP_027617619.1">
    <property type="nucleotide sequence ID" value="XM_027761818.1"/>
</dbReference>
<feature type="compositionally biased region" description="Polar residues" evidence="1">
    <location>
        <begin position="299"/>
        <end position="311"/>
    </location>
</feature>
<accession>A0A401GWV0</accession>
<dbReference type="STRING" id="139825.A0A401GWV0"/>
<reference evidence="2 3" key="1">
    <citation type="journal article" date="2018" name="Sci. Rep.">
        <title>Genome sequence of the cauliflower mushroom Sparassis crispa (Hanabiratake) and its association with beneficial usage.</title>
        <authorList>
            <person name="Kiyama R."/>
            <person name="Furutani Y."/>
            <person name="Kawaguchi K."/>
            <person name="Nakanishi T."/>
        </authorList>
    </citation>
    <scope>NUCLEOTIDE SEQUENCE [LARGE SCALE GENOMIC DNA]</scope>
</reference>
<protein>
    <submittedName>
        <fullName evidence="2">Uncharacterized protein</fullName>
    </submittedName>
</protein>
<feature type="region of interest" description="Disordered" evidence="1">
    <location>
        <begin position="1"/>
        <end position="184"/>
    </location>
</feature>
<dbReference type="EMBL" id="BFAD01000009">
    <property type="protein sequence ID" value="GBE86706.1"/>
    <property type="molecule type" value="Genomic_DNA"/>
</dbReference>
<evidence type="ECO:0000313" key="2">
    <source>
        <dbReference type="EMBL" id="GBE86706.1"/>
    </source>
</evidence>
<keyword evidence="3" id="KW-1185">Reference proteome</keyword>
<comment type="caution">
    <text evidence="2">The sequence shown here is derived from an EMBL/GenBank/DDBJ whole genome shotgun (WGS) entry which is preliminary data.</text>
</comment>
<dbReference type="GO" id="GO:0005737">
    <property type="term" value="C:cytoplasm"/>
    <property type="evidence" value="ECO:0007669"/>
    <property type="project" value="TreeGrafter"/>
</dbReference>
<feature type="compositionally biased region" description="Low complexity" evidence="1">
    <location>
        <begin position="213"/>
        <end position="222"/>
    </location>
</feature>
<name>A0A401GWV0_9APHY</name>
<proteinExistence type="predicted"/>
<dbReference type="InterPro" id="IPR038910">
    <property type="entry name" value="Hua1-like"/>
</dbReference>
<sequence length="425" mass="45529">MSSSHNPFRTPKASPNTTGVPSTSTLPNGVIHDEASPRPHIVVRTPSPSSPPEDLPHGPEHLPPRSSSDSERRVSPPAEDLISEDLPPAYTPAPDVAEGETTIELGPRRPFQEPPRPPQHPYYRSPIPNAPQLTGSGWASYPGLIRAQPTGMPYLRQNPPLPPRHSSRSGRDGRPSSAPNDENLSDFARDFYAAGPADTRALAAEPEIPPRPSSSSGRYAPPSGNPPQDDGRPTGFPTPGHPLLRKGNVLVYPAGYECSKCRNTGYKNNDPLLPCSKCWDRYSRRFAGPLVYTSWGRDMTSSTGGARTTLQRPLPKFTPPQLSVDTRSGHRATQSLGASSSRVLPVAGGGVPMSPYLDPLQRMSPSGSNVRLVSNPPRGAAVVQPGDPRIGGRLCWRCGGSGTTTFLIFDEMPCSVCNGIGRTFG</sequence>
<dbReference type="OrthoDB" id="2405700at2759"/>
<dbReference type="PANTHER" id="PTHR28031">
    <property type="entry name" value="PROLINE-RICH PROTEIN HUA1"/>
    <property type="match status" value="1"/>
</dbReference>
<feature type="region of interest" description="Disordered" evidence="1">
    <location>
        <begin position="203"/>
        <end position="242"/>
    </location>
</feature>
<evidence type="ECO:0000256" key="1">
    <source>
        <dbReference type="SAM" id="MobiDB-lite"/>
    </source>
</evidence>
<feature type="compositionally biased region" description="Basic and acidic residues" evidence="1">
    <location>
        <begin position="54"/>
        <end position="74"/>
    </location>
</feature>
<dbReference type="InParanoid" id="A0A401GWV0"/>
<feature type="region of interest" description="Disordered" evidence="1">
    <location>
        <begin position="299"/>
        <end position="327"/>
    </location>
</feature>
<dbReference type="GeneID" id="38783623"/>
<dbReference type="Proteomes" id="UP000287166">
    <property type="component" value="Unassembled WGS sequence"/>
</dbReference>
<organism evidence="2 3">
    <name type="scientific">Sparassis crispa</name>
    <dbReference type="NCBI Taxonomy" id="139825"/>
    <lineage>
        <taxon>Eukaryota</taxon>
        <taxon>Fungi</taxon>
        <taxon>Dikarya</taxon>
        <taxon>Basidiomycota</taxon>
        <taxon>Agaricomycotina</taxon>
        <taxon>Agaricomycetes</taxon>
        <taxon>Polyporales</taxon>
        <taxon>Sparassidaceae</taxon>
        <taxon>Sparassis</taxon>
    </lineage>
</organism>
<dbReference type="PANTHER" id="PTHR28031:SF1">
    <property type="entry name" value="PROLINE-RICH PROTEIN HUA1"/>
    <property type="match status" value="1"/>
</dbReference>
<feature type="compositionally biased region" description="Polar residues" evidence="1">
    <location>
        <begin position="1"/>
        <end position="27"/>
    </location>
</feature>